<gene>
    <name evidence="1" type="ORF">RA11412_1966</name>
</gene>
<dbReference type="Proteomes" id="UP000250241">
    <property type="component" value="Chromosome"/>
</dbReference>
<dbReference type="RefSeq" id="WP_128087835.1">
    <property type="nucleotide sequence ID" value="NZ_CBDEQU010000051.1"/>
</dbReference>
<reference evidence="1 2" key="1">
    <citation type="submission" date="2016-10" db="EMBL/GenBank/DDBJ databases">
        <title>Genome sequence of Rothia aeria strain JCM11412.</title>
        <authorList>
            <person name="Nambu T."/>
        </authorList>
    </citation>
    <scope>NUCLEOTIDE SEQUENCE [LARGE SCALE GENOMIC DNA]</scope>
    <source>
        <strain evidence="1 2">JCM 11412</strain>
    </source>
</reference>
<evidence type="ECO:0000313" key="2">
    <source>
        <dbReference type="Proteomes" id="UP000250241"/>
    </source>
</evidence>
<keyword evidence="2" id="KW-1185">Reference proteome</keyword>
<organism evidence="1 2">
    <name type="scientific">Rothia aeria</name>
    <dbReference type="NCBI Taxonomy" id="172042"/>
    <lineage>
        <taxon>Bacteria</taxon>
        <taxon>Bacillati</taxon>
        <taxon>Actinomycetota</taxon>
        <taxon>Actinomycetes</taxon>
        <taxon>Micrococcales</taxon>
        <taxon>Micrococcaceae</taxon>
        <taxon>Rothia</taxon>
    </lineage>
</organism>
<name>A0A2Z5R0H0_9MICC</name>
<dbReference type="AlphaFoldDB" id="A0A2Z5R0H0"/>
<dbReference type="GeneID" id="93860686"/>
<accession>A0A2Z5R0H0</accession>
<dbReference type="EMBL" id="AP017895">
    <property type="protein sequence ID" value="BAV88265.1"/>
    <property type="molecule type" value="Genomic_DNA"/>
</dbReference>
<dbReference type="KEGG" id="raj:RA11412_1966"/>
<sequence length="237" mass="25241">MSTEPDLHAIGIDESVTETRERLAGRNVPVIDNPAGASWGVYTDPSGAKVAFGRAEDGTEYTDANLESPHAYPAQGYRVSHNLAHFDLLEGGDREGRFLAYVDNPTALTLTEPNKVTVRPAALGAEVVVYASEDEYQQAQSEHDGLTLDAKHLKSPWLLALHSGDATGDEASSVAMFAAVVQSAQLRTNELTGREFWYVLGESVVPMAIALPAETAQNLHPGAVIAGAFIIVASVEA</sequence>
<evidence type="ECO:0000313" key="1">
    <source>
        <dbReference type="EMBL" id="BAV88265.1"/>
    </source>
</evidence>
<protein>
    <submittedName>
        <fullName evidence="1">Uncharacterized protein</fullName>
    </submittedName>
</protein>
<proteinExistence type="predicted"/>